<gene>
    <name evidence="3" type="ORF">BCR32DRAFT_249386</name>
</gene>
<keyword evidence="2" id="KW-0732">Signal</keyword>
<comment type="caution">
    <text evidence="3">The sequence shown here is derived from an EMBL/GenBank/DDBJ whole genome shotgun (WGS) entry which is preliminary data.</text>
</comment>
<feature type="compositionally biased region" description="Low complexity" evidence="1">
    <location>
        <begin position="1324"/>
        <end position="1334"/>
    </location>
</feature>
<evidence type="ECO:0000313" key="3">
    <source>
        <dbReference type="EMBL" id="ORX75654.1"/>
    </source>
</evidence>
<dbReference type="EMBL" id="MCFG01000344">
    <property type="protein sequence ID" value="ORX75654.1"/>
    <property type="molecule type" value="Genomic_DNA"/>
</dbReference>
<feature type="signal peptide" evidence="2">
    <location>
        <begin position="1"/>
        <end position="19"/>
    </location>
</feature>
<evidence type="ECO:0000256" key="2">
    <source>
        <dbReference type="SAM" id="SignalP"/>
    </source>
</evidence>
<dbReference type="Proteomes" id="UP000193944">
    <property type="component" value="Unassembled WGS sequence"/>
</dbReference>
<name>A0A1Y1WRA2_9FUNG</name>
<feature type="region of interest" description="Disordered" evidence="1">
    <location>
        <begin position="716"/>
        <end position="756"/>
    </location>
</feature>
<organism evidence="3 4">
    <name type="scientific">Anaeromyces robustus</name>
    <dbReference type="NCBI Taxonomy" id="1754192"/>
    <lineage>
        <taxon>Eukaryota</taxon>
        <taxon>Fungi</taxon>
        <taxon>Fungi incertae sedis</taxon>
        <taxon>Chytridiomycota</taxon>
        <taxon>Chytridiomycota incertae sedis</taxon>
        <taxon>Neocallimastigomycetes</taxon>
        <taxon>Neocallimastigales</taxon>
        <taxon>Neocallimastigaceae</taxon>
        <taxon>Anaeromyces</taxon>
    </lineage>
</organism>
<feature type="chain" id="PRO_5012327396" evidence="2">
    <location>
        <begin position="20"/>
        <end position="1368"/>
    </location>
</feature>
<evidence type="ECO:0000313" key="4">
    <source>
        <dbReference type="Proteomes" id="UP000193944"/>
    </source>
</evidence>
<proteinExistence type="predicted"/>
<feature type="compositionally biased region" description="Polar residues" evidence="1">
    <location>
        <begin position="1309"/>
        <end position="1323"/>
    </location>
</feature>
<sequence length="1368" mass="154977">MLLIKIYILSILLINKALSSGHNHLTEQLALITLAAGRPDGNGGGKIVRDVNGNFLEIQIDEENNIYADITEIIPDLNGCKASGDCDERFSKIYKDSVSCAISKQLDLNDYNYFIPLFDNNLITTGDTNFVRDNNEIMNKLENFDFKIYPSFSHTFNNNNYYNRVDINNVINKLVILGKNIHNQNNQNNQNNQINNINDFFNRLNCDLINPGTYNDLVNPNSHNPYINKLNADERNFINKFFNENNRPTNANGISLYDGNENTQIQRELIFNLFKDCLTSGCREIPTGTNNYEFIKVNNVDNGNDKSTYHMFCKTQKPTGTATGNPTYRSVNNHPDAGIREVVRLDKDFNLKTLPPERIVNSYKNIHEKNNGYKKTNGNVNINNHNIYTREQSGIDLIGKWGVTLIDRNNNHLKPDNSNNGYRIKDNSNQYISDKVKNNIIGTTIKAVDETTGDNYRSIPCDYINKDMSSNNRNNIPRGVVSKYSSQTPNFISLESMCDKFMENRELMSGVLPELLMSDAELDNFRNLATARHAEEIFAVGINGYVDGVINKVHKNEFDKSQKAIKHIVSTHKYYYESQGDIETVAKCDAGSLKKRAGGSCTLKSPTLENNVNIDSTLNEIKNIIKLDIDKSINDNSKSDNYSRLNSIMNILNENKDKINDNNKLEIVNKLSDLLTMYKENLNTKEIIDSNSSKDTILSKDLEHLTNRLKSFYHNDINQENINNQEKYDDNNDENNDPNNNNLNENEERGGVDNTPSIFLDVTNTNANSIGNEEKLLTSLNNLELVTKQNTDNIDNNNSRNSVVGIGINKNLNIDCDIKTLVNNIDNFDINNEEGLQALVKEYHNINSIDENNNTDELKDKKTYHKKIVRKVKLALAKKLQEAINAGKLNDINTGNIKDISLNDNTSIEEINQNDIDNFKANSISAIYTNDQVTFISTINYSTAYIKYFVNNMKKEIANISKNNLPKDKYNLIKAFHSLITSQGNKLISYESPNNKDAEILHFTELLHNYDDLYAFAVTVNKYSLNGSPGVTIENYIVSDELKNKLNYHVNRLIQDNVNDFIRYHNENHPKNNLFIPSKYIDDSSVISESQKCKWGFKSAIIIDLKVLASVMIFPKDSVPETFKEFINQSGSNDKFSDVSRAYHVKNNIHKYESPITTDSNQSNELVEMNNLLSFSSDKNNIESYNEINYRGLTEYLTVMANYDPNINLAGAKNDANGNLIPSSIYKGASSVSDIYSKINVQVNRLNNNKKLTKQDKTKINNAVENLANNTVDAKFKLVKALGKEHPDTMDSAISDFNNNVKNVRTVSSNGVTKSNSNLDSVRNTSNSKFSTSSISSISKKLKEKTNKLLKRKSTLSKINGKIHKKLL</sequence>
<keyword evidence="4" id="KW-1185">Reference proteome</keyword>
<reference evidence="3 4" key="1">
    <citation type="submission" date="2016-08" db="EMBL/GenBank/DDBJ databases">
        <title>A Parts List for Fungal Cellulosomes Revealed by Comparative Genomics.</title>
        <authorList>
            <consortium name="DOE Joint Genome Institute"/>
            <person name="Haitjema C.H."/>
            <person name="Gilmore S.P."/>
            <person name="Henske J.K."/>
            <person name="Solomon K.V."/>
            <person name="De Groot R."/>
            <person name="Kuo A."/>
            <person name="Mondo S.J."/>
            <person name="Salamov A.A."/>
            <person name="Labutti K."/>
            <person name="Zhao Z."/>
            <person name="Chiniquy J."/>
            <person name="Barry K."/>
            <person name="Brewer H.M."/>
            <person name="Purvine S.O."/>
            <person name="Wright A.T."/>
            <person name="Boxma B."/>
            <person name="Van Alen T."/>
            <person name="Hackstein J.H."/>
            <person name="Baker S.E."/>
            <person name="Grigoriev I.V."/>
            <person name="O'Malley M.A."/>
        </authorList>
    </citation>
    <scope>NUCLEOTIDE SEQUENCE [LARGE SCALE GENOMIC DNA]</scope>
    <source>
        <strain evidence="3 4">S4</strain>
    </source>
</reference>
<feature type="region of interest" description="Disordered" evidence="1">
    <location>
        <begin position="1309"/>
        <end position="1334"/>
    </location>
</feature>
<protein>
    <submittedName>
        <fullName evidence="3">Uncharacterized protein</fullName>
    </submittedName>
</protein>
<evidence type="ECO:0000256" key="1">
    <source>
        <dbReference type="SAM" id="MobiDB-lite"/>
    </source>
</evidence>
<reference evidence="3 4" key="2">
    <citation type="submission" date="2016-08" db="EMBL/GenBank/DDBJ databases">
        <title>Pervasive Adenine N6-methylation of Active Genes in Fungi.</title>
        <authorList>
            <consortium name="DOE Joint Genome Institute"/>
            <person name="Mondo S.J."/>
            <person name="Dannebaum R.O."/>
            <person name="Kuo R.C."/>
            <person name="Labutti K."/>
            <person name="Haridas S."/>
            <person name="Kuo A."/>
            <person name="Salamov A."/>
            <person name="Ahrendt S.R."/>
            <person name="Lipzen A."/>
            <person name="Sullivan W."/>
            <person name="Andreopoulos W.B."/>
            <person name="Clum A."/>
            <person name="Lindquist E."/>
            <person name="Daum C."/>
            <person name="Ramamoorthy G.K."/>
            <person name="Gryganskyi A."/>
            <person name="Culley D."/>
            <person name="Magnuson J.K."/>
            <person name="James T.Y."/>
            <person name="O'Malley M.A."/>
            <person name="Stajich J.E."/>
            <person name="Spatafora J.W."/>
            <person name="Visel A."/>
            <person name="Grigoriev I.V."/>
        </authorList>
    </citation>
    <scope>NUCLEOTIDE SEQUENCE [LARGE SCALE GENOMIC DNA]</scope>
    <source>
        <strain evidence="3 4">S4</strain>
    </source>
</reference>
<accession>A0A1Y1WRA2</accession>